<accession>A0ABR1J5K0</accession>
<evidence type="ECO:0000256" key="1">
    <source>
        <dbReference type="ARBA" id="ARBA00004141"/>
    </source>
</evidence>
<evidence type="ECO:0000313" key="9">
    <source>
        <dbReference type="Proteomes" id="UP001498398"/>
    </source>
</evidence>
<comment type="subcellular location">
    <subcellularLocation>
        <location evidence="1">Membrane</location>
        <topology evidence="1">Multi-pass membrane protein</topology>
    </subcellularLocation>
</comment>
<reference evidence="8 9" key="1">
    <citation type="submission" date="2024-01" db="EMBL/GenBank/DDBJ databases">
        <title>A draft genome for the cacao thread blight pathogen Marasmiellus scandens.</title>
        <authorList>
            <person name="Baruah I.K."/>
            <person name="Leung J."/>
            <person name="Bukari Y."/>
            <person name="Amoako-Attah I."/>
            <person name="Meinhardt L.W."/>
            <person name="Bailey B.A."/>
            <person name="Cohen S.P."/>
        </authorList>
    </citation>
    <scope>NUCLEOTIDE SEQUENCE [LARGE SCALE GENOMIC DNA]</scope>
    <source>
        <strain evidence="8 9">GH-19</strain>
    </source>
</reference>
<gene>
    <name evidence="8" type="ORF">VKT23_012679</name>
</gene>
<dbReference type="InterPro" id="IPR020846">
    <property type="entry name" value="MFS_dom"/>
</dbReference>
<dbReference type="InterPro" id="IPR011701">
    <property type="entry name" value="MFS"/>
</dbReference>
<feature type="transmembrane region" description="Helical" evidence="6">
    <location>
        <begin position="86"/>
        <end position="110"/>
    </location>
</feature>
<evidence type="ECO:0000256" key="3">
    <source>
        <dbReference type="ARBA" id="ARBA00022989"/>
    </source>
</evidence>
<dbReference type="InterPro" id="IPR036259">
    <property type="entry name" value="MFS_trans_sf"/>
</dbReference>
<feature type="region of interest" description="Disordered" evidence="5">
    <location>
        <begin position="243"/>
        <end position="263"/>
    </location>
</feature>
<feature type="transmembrane region" description="Helical" evidence="6">
    <location>
        <begin position="131"/>
        <end position="149"/>
    </location>
</feature>
<keyword evidence="4 6" id="KW-0472">Membrane</keyword>
<feature type="compositionally biased region" description="Polar residues" evidence="5">
    <location>
        <begin position="251"/>
        <end position="263"/>
    </location>
</feature>
<evidence type="ECO:0000256" key="2">
    <source>
        <dbReference type="ARBA" id="ARBA00022692"/>
    </source>
</evidence>
<keyword evidence="3 6" id="KW-1133">Transmembrane helix</keyword>
<feature type="transmembrane region" description="Helical" evidence="6">
    <location>
        <begin position="33"/>
        <end position="53"/>
    </location>
</feature>
<evidence type="ECO:0000313" key="8">
    <source>
        <dbReference type="EMBL" id="KAK7451002.1"/>
    </source>
</evidence>
<protein>
    <recommendedName>
        <fullName evidence="7">Major facilitator superfamily (MFS) profile domain-containing protein</fullName>
    </recommendedName>
</protein>
<feature type="transmembrane region" description="Helical" evidence="6">
    <location>
        <begin position="60"/>
        <end position="80"/>
    </location>
</feature>
<dbReference type="PROSITE" id="PS50850">
    <property type="entry name" value="MFS"/>
    <property type="match status" value="1"/>
</dbReference>
<keyword evidence="9" id="KW-1185">Reference proteome</keyword>
<proteinExistence type="predicted"/>
<evidence type="ECO:0000256" key="6">
    <source>
        <dbReference type="SAM" id="Phobius"/>
    </source>
</evidence>
<dbReference type="PANTHER" id="PTHR23501:SF189">
    <property type="entry name" value="DRUG TRANSPORTER, PUTATIVE (AFU_ORTHOLOGUE AFUA_4G03920)-RELATED"/>
    <property type="match status" value="1"/>
</dbReference>
<dbReference type="SUPFAM" id="SSF103473">
    <property type="entry name" value="MFS general substrate transporter"/>
    <property type="match status" value="1"/>
</dbReference>
<dbReference type="Pfam" id="PF07690">
    <property type="entry name" value="MFS_1"/>
    <property type="match status" value="1"/>
</dbReference>
<dbReference type="PANTHER" id="PTHR23501">
    <property type="entry name" value="MAJOR FACILITATOR SUPERFAMILY"/>
    <property type="match status" value="1"/>
</dbReference>
<keyword evidence="2 6" id="KW-0812">Transmembrane</keyword>
<evidence type="ECO:0000259" key="7">
    <source>
        <dbReference type="PROSITE" id="PS50850"/>
    </source>
</evidence>
<evidence type="ECO:0000256" key="4">
    <source>
        <dbReference type="ARBA" id="ARBA00023136"/>
    </source>
</evidence>
<organism evidence="8 9">
    <name type="scientific">Marasmiellus scandens</name>
    <dbReference type="NCBI Taxonomy" id="2682957"/>
    <lineage>
        <taxon>Eukaryota</taxon>
        <taxon>Fungi</taxon>
        <taxon>Dikarya</taxon>
        <taxon>Basidiomycota</taxon>
        <taxon>Agaricomycotina</taxon>
        <taxon>Agaricomycetes</taxon>
        <taxon>Agaricomycetidae</taxon>
        <taxon>Agaricales</taxon>
        <taxon>Marasmiineae</taxon>
        <taxon>Omphalotaceae</taxon>
        <taxon>Marasmiellus</taxon>
    </lineage>
</organism>
<evidence type="ECO:0000256" key="5">
    <source>
        <dbReference type="SAM" id="MobiDB-lite"/>
    </source>
</evidence>
<dbReference type="Gene3D" id="1.20.1250.20">
    <property type="entry name" value="MFS general substrate transporter like domains"/>
    <property type="match status" value="1"/>
</dbReference>
<dbReference type="Proteomes" id="UP001498398">
    <property type="component" value="Unassembled WGS sequence"/>
</dbReference>
<feature type="domain" description="Major facilitator superfamily (MFS) profile" evidence="7">
    <location>
        <begin position="1"/>
        <end position="227"/>
    </location>
</feature>
<sequence>MFVNGFVFYAALYYIPQFFQVALDYSPTRAGVFLIPILMGQTISTLVAGLVVSHTGRYRTIVYCGFALSAIACGCISIFTETTSRAVMVVLMLLAGIGNGATTQTTTVAAQASVPRKDMSVVTAFRNFIRMLGGAFALPVASAFVNNALRTSMHQLDLPDSAISVVMDDPTILSNATAYSSLGISPESASYVLNRGYTVGFRDLFFLNAALSVLATIVTILMVKHKELLRGDEDELRKKALSEVMKEKDSTQTPMSEQTNGFP</sequence>
<comment type="caution">
    <text evidence="8">The sequence shown here is derived from an EMBL/GenBank/DDBJ whole genome shotgun (WGS) entry which is preliminary data.</text>
</comment>
<feature type="transmembrane region" description="Helical" evidence="6">
    <location>
        <begin position="204"/>
        <end position="223"/>
    </location>
</feature>
<dbReference type="EMBL" id="JBANRG010000032">
    <property type="protein sequence ID" value="KAK7451002.1"/>
    <property type="molecule type" value="Genomic_DNA"/>
</dbReference>
<name>A0ABR1J5K0_9AGAR</name>